<gene>
    <name evidence="3" type="ORF">SHD_0497</name>
</gene>
<dbReference type="InterPro" id="IPR005185">
    <property type="entry name" value="YccF"/>
</dbReference>
<dbReference type="EMBL" id="AXZL01000043">
    <property type="protein sequence ID" value="ESE42850.1"/>
    <property type="molecule type" value="Genomic_DNA"/>
</dbReference>
<evidence type="ECO:0000313" key="4">
    <source>
        <dbReference type="Proteomes" id="UP000017548"/>
    </source>
</evidence>
<dbReference type="PIRSF" id="PIRSF028777">
    <property type="entry name" value="UCP028777"/>
    <property type="match status" value="1"/>
</dbReference>
<keyword evidence="1" id="KW-1133">Transmembrane helix</keyword>
<dbReference type="InterPro" id="IPR031308">
    <property type="entry name" value="UCP028777"/>
</dbReference>
<comment type="subcellular location">
    <subcellularLocation>
        <location evidence="1">Cell inner membrane</location>
        <topology evidence="1">Multi-pass membrane protein</topology>
    </subcellularLocation>
</comment>
<evidence type="ECO:0000256" key="1">
    <source>
        <dbReference type="PIRNR" id="PIRNR028777"/>
    </source>
</evidence>
<feature type="transmembrane region" description="Helical" evidence="1">
    <location>
        <begin position="118"/>
        <end position="135"/>
    </location>
</feature>
<feature type="domain" description="Inner membrane component" evidence="2">
    <location>
        <begin position="100"/>
        <end position="150"/>
    </location>
</feature>
<evidence type="ECO:0000313" key="3">
    <source>
        <dbReference type="EMBL" id="ESE42850.1"/>
    </source>
</evidence>
<evidence type="ECO:0000259" key="2">
    <source>
        <dbReference type="Pfam" id="PF03733"/>
    </source>
</evidence>
<dbReference type="PANTHER" id="PTHR42903">
    <property type="entry name" value="INNER MEMBRANE PROTEIN YCCF"/>
    <property type="match status" value="1"/>
</dbReference>
<keyword evidence="1" id="KW-0997">Cell inner membrane</keyword>
<comment type="caution">
    <text evidence="3">The sequence shown here is derived from an EMBL/GenBank/DDBJ whole genome shotgun (WGS) entry which is preliminary data.</text>
</comment>
<feature type="domain" description="Inner membrane component" evidence="2">
    <location>
        <begin position="28"/>
        <end position="78"/>
    </location>
</feature>
<dbReference type="InterPro" id="IPR052937">
    <property type="entry name" value="Inner_membrane_protein"/>
</dbReference>
<dbReference type="PANTHER" id="PTHR42903:SF1">
    <property type="entry name" value="INNER MEMBRANE PROTEIN YCCF"/>
    <property type="match status" value="1"/>
</dbReference>
<keyword evidence="4" id="KW-1185">Reference proteome</keyword>
<dbReference type="Pfam" id="PF03733">
    <property type="entry name" value="YccF"/>
    <property type="match status" value="2"/>
</dbReference>
<dbReference type="NCBIfam" id="NF008740">
    <property type="entry name" value="PRK11770.1-2"/>
    <property type="match status" value="1"/>
</dbReference>
<dbReference type="NCBIfam" id="NF008741">
    <property type="entry name" value="PRK11770.1-3"/>
    <property type="match status" value="1"/>
</dbReference>
<dbReference type="Proteomes" id="UP000017548">
    <property type="component" value="Unassembled WGS sequence"/>
</dbReference>
<keyword evidence="1" id="KW-1003">Cell membrane</keyword>
<proteinExistence type="predicted"/>
<feature type="transmembrane region" description="Helical" evidence="1">
    <location>
        <begin position="20"/>
        <end position="40"/>
    </location>
</feature>
<dbReference type="NCBIfam" id="NF008742">
    <property type="entry name" value="PRK11770.1-4"/>
    <property type="match status" value="1"/>
</dbReference>
<organism evidence="3 4">
    <name type="scientific">Shewanella decolorationis S12</name>
    <dbReference type="NCBI Taxonomy" id="1353536"/>
    <lineage>
        <taxon>Bacteria</taxon>
        <taxon>Pseudomonadati</taxon>
        <taxon>Pseudomonadota</taxon>
        <taxon>Gammaproteobacteria</taxon>
        <taxon>Alteromonadales</taxon>
        <taxon>Shewanellaceae</taxon>
        <taxon>Shewanella</taxon>
    </lineage>
</organism>
<protein>
    <recommendedName>
        <fullName evidence="1">Inner membrane protein YccF</fullName>
    </recommendedName>
</protein>
<accession>A0ABN0PS34</accession>
<sequence length="156" mass="17311">MILCVGQCQSNTDLKWVKEYLMSLLRLIFNIAWFVLGGFVMGLAWWLAGILCFISIIGIPFGRACFVIGELTFWPFGQEQMNRRHLTGREDLGTGAFGMVGNIIWFLLFGIWLAIGHLAHALACFVTIIGIPFGIQHIKLALLSLTPIGQTIVAKA</sequence>
<feature type="transmembrane region" description="Helical" evidence="1">
    <location>
        <begin position="46"/>
        <end position="71"/>
    </location>
</feature>
<name>A0ABN0PS34_9GAMM</name>
<reference evidence="3 4" key="1">
    <citation type="journal article" date="2013" name="Genome Announc.">
        <title>Draft Genome Sequence of Shewanella decolorationis S12, a Dye-Degrading Bacterium Isolated from a Wastewater Treatment Plant.</title>
        <authorList>
            <person name="Xu M."/>
            <person name="Fang Y."/>
            <person name="Liu J."/>
            <person name="Chen X."/>
            <person name="Sun G."/>
            <person name="Guo J."/>
            <person name="Hua Z."/>
            <person name="Tu Q."/>
            <person name="Wu L."/>
            <person name="Zhou J."/>
            <person name="Liu X."/>
        </authorList>
    </citation>
    <scope>NUCLEOTIDE SEQUENCE [LARGE SCALE GENOMIC DNA]</scope>
    <source>
        <strain evidence="3 4">S12</strain>
    </source>
</reference>
<feature type="transmembrane region" description="Helical" evidence="1">
    <location>
        <begin position="92"/>
        <end position="112"/>
    </location>
</feature>
<keyword evidence="1" id="KW-0812">Transmembrane</keyword>
<keyword evidence="1" id="KW-0472">Membrane</keyword>